<organism evidence="2">
    <name type="scientific">Amphimedon queenslandica</name>
    <name type="common">Sponge</name>
    <dbReference type="NCBI Taxonomy" id="400682"/>
    <lineage>
        <taxon>Eukaryota</taxon>
        <taxon>Metazoa</taxon>
        <taxon>Porifera</taxon>
        <taxon>Demospongiae</taxon>
        <taxon>Heteroscleromorpha</taxon>
        <taxon>Haplosclerida</taxon>
        <taxon>Niphatidae</taxon>
        <taxon>Amphimedon</taxon>
    </lineage>
</organism>
<dbReference type="SUPFAM" id="SSF49265">
    <property type="entry name" value="Fibronectin type III"/>
    <property type="match status" value="1"/>
</dbReference>
<accession>A0A1X7SI99</accession>
<dbReference type="InterPro" id="IPR036116">
    <property type="entry name" value="FN3_sf"/>
</dbReference>
<dbReference type="CDD" id="cd00063">
    <property type="entry name" value="FN3"/>
    <property type="match status" value="1"/>
</dbReference>
<name>A0A1X7SI99_AMPQE</name>
<dbReference type="SMART" id="SM00060">
    <property type="entry name" value="FN3"/>
    <property type="match status" value="1"/>
</dbReference>
<feature type="domain" description="Fibronectin type-III" evidence="1">
    <location>
        <begin position="3"/>
        <end position="98"/>
    </location>
</feature>
<dbReference type="Pfam" id="PF00041">
    <property type="entry name" value="fn3"/>
    <property type="match status" value="1"/>
</dbReference>
<evidence type="ECO:0000259" key="1">
    <source>
        <dbReference type="PROSITE" id="PS50853"/>
    </source>
</evidence>
<dbReference type="Gene3D" id="2.60.40.10">
    <property type="entry name" value="Immunoglobulins"/>
    <property type="match status" value="1"/>
</dbReference>
<proteinExistence type="predicted"/>
<dbReference type="InterPro" id="IPR003961">
    <property type="entry name" value="FN3_dom"/>
</dbReference>
<dbReference type="InParanoid" id="A0A1X7SI99"/>
<dbReference type="PROSITE" id="PS50853">
    <property type="entry name" value="FN3"/>
    <property type="match status" value="1"/>
</dbReference>
<sequence length="107" mass="11904">PAQVVNISWDQISTDSITIWWNNNKDSTTPVPPIQYYIITVYSTSNSIIFNSNTANTNITITGLPLTDTNYTITIIPVNVIGYGPSATVNGTIYYYAAIVIEFLMYK</sequence>
<evidence type="ECO:0000313" key="2">
    <source>
        <dbReference type="EnsemblMetazoa" id="Aqu2.1.01793_001"/>
    </source>
</evidence>
<dbReference type="AlphaFoldDB" id="A0A1X7SI99"/>
<protein>
    <recommendedName>
        <fullName evidence="1">Fibronectin type-III domain-containing protein</fullName>
    </recommendedName>
</protein>
<dbReference type="InterPro" id="IPR013783">
    <property type="entry name" value="Ig-like_fold"/>
</dbReference>
<dbReference type="EnsemblMetazoa" id="Aqu2.1.01793_001">
    <property type="protein sequence ID" value="Aqu2.1.01793_001"/>
    <property type="gene ID" value="Aqu2.1.01793"/>
</dbReference>
<reference evidence="2" key="1">
    <citation type="submission" date="2017-05" db="UniProtKB">
        <authorList>
            <consortium name="EnsemblMetazoa"/>
        </authorList>
    </citation>
    <scope>IDENTIFICATION</scope>
</reference>